<accession>A0A9E6RD63</accession>
<evidence type="ECO:0000256" key="1">
    <source>
        <dbReference type="SAM" id="MobiDB-lite"/>
    </source>
</evidence>
<proteinExistence type="predicted"/>
<dbReference type="Gene3D" id="2.10.10.90">
    <property type="match status" value="1"/>
</dbReference>
<dbReference type="Pfam" id="PF01391">
    <property type="entry name" value="Collagen"/>
    <property type="match status" value="1"/>
</dbReference>
<sequence length="311" mass="30984">MRGLQIGMLAAASLAFVGQAHAAIDVVSAEIANGRLVVTGKTSAGARVTLDDQYNQKADGKGKFEFSVVYLPADCIVTLTQGSQTARAVVANCGPRGINPRDNWLSSKTYTENDVVYFDGSSWIAVENKKTNKGEKPGAKSEFWSLFAREGAKGTKGDTGPAGETGPTGAAGPTGPQGAEGPAGPAGADGATGPQGAAGADGAQGPAGPVGPTGPTGPAGPVFSRALSCYSTAFTTRTVSASGGALDVYSPVCASGYTIVGGGCRGSSFLITYALTDISGDGTAFVCSARNGSASDQTVNARARCCLAPGN</sequence>
<evidence type="ECO:0000313" key="4">
    <source>
        <dbReference type="Proteomes" id="UP000825701"/>
    </source>
</evidence>
<keyword evidence="3" id="KW-0176">Collagen</keyword>
<protein>
    <submittedName>
        <fullName evidence="3">Collagen-like protein</fullName>
    </submittedName>
</protein>
<dbReference type="PANTHER" id="PTHR24637">
    <property type="entry name" value="COLLAGEN"/>
    <property type="match status" value="1"/>
</dbReference>
<evidence type="ECO:0000313" key="3">
    <source>
        <dbReference type="EMBL" id="QZN98880.1"/>
    </source>
</evidence>
<reference evidence="3" key="1">
    <citation type="submission" date="2021-08" db="EMBL/GenBank/DDBJ databases">
        <authorList>
            <person name="Zhang H."/>
            <person name="Xu M."/>
            <person name="Yu Z."/>
            <person name="Yang L."/>
            <person name="Cai Y."/>
        </authorList>
    </citation>
    <scope>NUCLEOTIDE SEQUENCE</scope>
    <source>
        <strain evidence="3">CHL1</strain>
    </source>
</reference>
<dbReference type="KEGG" id="cmet:K6K41_18415"/>
<gene>
    <name evidence="3" type="ORF">K6K41_18415</name>
</gene>
<feature type="chain" id="PRO_5038408795" evidence="2">
    <location>
        <begin position="23"/>
        <end position="311"/>
    </location>
</feature>
<keyword evidence="4" id="KW-1185">Reference proteome</keyword>
<name>A0A9E6RD63_9HYPH</name>
<feature type="region of interest" description="Disordered" evidence="1">
    <location>
        <begin position="152"/>
        <end position="218"/>
    </location>
</feature>
<dbReference type="RefSeq" id="WP_261401865.1">
    <property type="nucleotide sequence ID" value="NZ_CP081869.1"/>
</dbReference>
<feature type="signal peptide" evidence="2">
    <location>
        <begin position="1"/>
        <end position="22"/>
    </location>
</feature>
<dbReference type="EMBL" id="CP081869">
    <property type="protein sequence ID" value="QZN98880.1"/>
    <property type="molecule type" value="Genomic_DNA"/>
</dbReference>
<organism evidence="3 4">
    <name type="scientific">Chenggangzhangella methanolivorans</name>
    <dbReference type="NCBI Taxonomy" id="1437009"/>
    <lineage>
        <taxon>Bacteria</taxon>
        <taxon>Pseudomonadati</taxon>
        <taxon>Pseudomonadota</taxon>
        <taxon>Alphaproteobacteria</taxon>
        <taxon>Hyphomicrobiales</taxon>
        <taxon>Methylopilaceae</taxon>
        <taxon>Chenggangzhangella</taxon>
    </lineage>
</organism>
<keyword evidence="2" id="KW-0732">Signal</keyword>
<dbReference type="AlphaFoldDB" id="A0A9E6RD63"/>
<evidence type="ECO:0000256" key="2">
    <source>
        <dbReference type="SAM" id="SignalP"/>
    </source>
</evidence>
<dbReference type="Proteomes" id="UP000825701">
    <property type="component" value="Chromosome"/>
</dbReference>
<dbReference type="InterPro" id="IPR008160">
    <property type="entry name" value="Collagen"/>
</dbReference>
<dbReference type="PANTHER" id="PTHR24637:SF428">
    <property type="entry name" value="SCAVENGER RECEPTOR CLASS A MEMBER 3"/>
    <property type="match status" value="1"/>
</dbReference>
<feature type="compositionally biased region" description="Low complexity" evidence="1">
    <location>
        <begin position="158"/>
        <end position="207"/>
    </location>
</feature>